<evidence type="ECO:0000256" key="9">
    <source>
        <dbReference type="ARBA" id="ARBA00023316"/>
    </source>
</evidence>
<evidence type="ECO:0000256" key="2">
    <source>
        <dbReference type="ARBA" id="ARBA00004418"/>
    </source>
</evidence>
<keyword evidence="6" id="KW-0574">Periplasm</keyword>
<comment type="similarity">
    <text evidence="3">In the N-terminal section; belongs to the FlgJ family.</text>
</comment>
<evidence type="ECO:0000313" key="14">
    <source>
        <dbReference type="Proteomes" id="UP000194139"/>
    </source>
</evidence>
<keyword evidence="13" id="KW-0966">Cell projection</keyword>
<evidence type="ECO:0000256" key="11">
    <source>
        <dbReference type="SAM" id="MobiDB-lite"/>
    </source>
</evidence>
<keyword evidence="7 13" id="KW-0378">Hydrolase</keyword>
<dbReference type="GO" id="GO:0071973">
    <property type="term" value="P:bacterial-type flagellum-dependent cell motility"/>
    <property type="evidence" value="ECO:0007669"/>
    <property type="project" value="TreeGrafter"/>
</dbReference>
<evidence type="ECO:0000256" key="3">
    <source>
        <dbReference type="ARBA" id="ARBA00006880"/>
    </source>
</evidence>
<dbReference type="PANTHER" id="PTHR33308">
    <property type="entry name" value="PEPTIDOGLYCAN HYDROLASE FLGJ"/>
    <property type="match status" value="1"/>
</dbReference>
<feature type="region of interest" description="Disordered" evidence="11">
    <location>
        <begin position="323"/>
        <end position="358"/>
    </location>
</feature>
<dbReference type="GO" id="GO:0071555">
    <property type="term" value="P:cell wall organization"/>
    <property type="evidence" value="ECO:0007669"/>
    <property type="project" value="UniProtKB-KW"/>
</dbReference>
<dbReference type="EMBL" id="CP021109">
    <property type="protein sequence ID" value="ARP86944.1"/>
    <property type="molecule type" value="Genomic_DNA"/>
</dbReference>
<dbReference type="Pfam" id="PF01832">
    <property type="entry name" value="Glucosaminidase"/>
    <property type="match status" value="1"/>
</dbReference>
<keyword evidence="8" id="KW-0326">Glycosidase</keyword>
<dbReference type="InterPro" id="IPR019301">
    <property type="entry name" value="Flagellar_prot_FlgJ_N"/>
</dbReference>
<evidence type="ECO:0000256" key="10">
    <source>
        <dbReference type="ARBA" id="ARBA00030835"/>
    </source>
</evidence>
<dbReference type="InterPro" id="IPR013377">
    <property type="entry name" value="FlgJ"/>
</dbReference>
<keyword evidence="13" id="KW-0969">Cilium</keyword>
<evidence type="ECO:0000256" key="8">
    <source>
        <dbReference type="ARBA" id="ARBA00023295"/>
    </source>
</evidence>
<keyword evidence="13" id="KW-0282">Flagellum</keyword>
<evidence type="ECO:0000256" key="7">
    <source>
        <dbReference type="ARBA" id="ARBA00022801"/>
    </source>
</evidence>
<dbReference type="Gene3D" id="1.10.530.10">
    <property type="match status" value="1"/>
</dbReference>
<dbReference type="InterPro" id="IPR051056">
    <property type="entry name" value="Glycosyl_Hydrolase_73"/>
</dbReference>
<name>A0A1W6Z174_9BORD</name>
<dbReference type="SMART" id="SM00047">
    <property type="entry name" value="LYZ2"/>
    <property type="match status" value="1"/>
</dbReference>
<feature type="compositionally biased region" description="Low complexity" evidence="11">
    <location>
        <begin position="327"/>
        <end position="341"/>
    </location>
</feature>
<sequence>MALGPSSNAGASQSSIFDFGALASLHRDVTTQPNSAEKQAEVARQFEAVYIQMLLKQMRQATMQSGMFDSNESRMVRSMADEQLALQLANPGIGLAQSLLKQMRANQPGEAGQGQDGGTGAQAPQQPLDLAARTVARAAPDGEVAALLRLLNRNRASDRALAAAEGAPDHVVDFVSQMASAAKAAERQSGVPARLILGQAALESGWGQREIRYPDGRTSYNLFGIKAGDSWKGKVVNVMTTEYEDGVPRKVMQPFRAYNSYEESFADYARLISDNPRYEAVTQARDEYDAARRIQAAGYATDPRYADKLIGIMGQLAGTAGAGQGPDAGVAAGRPGPGATAFEGRSAPGWDGQDSAESARAEAVAALSAAEPIAGGVR</sequence>
<evidence type="ECO:0000256" key="6">
    <source>
        <dbReference type="ARBA" id="ARBA00022764"/>
    </source>
</evidence>
<dbReference type="RefSeq" id="WP_086072567.1">
    <property type="nucleotide sequence ID" value="NZ_CP021109.1"/>
</dbReference>
<evidence type="ECO:0000256" key="4">
    <source>
        <dbReference type="ARBA" id="ARBA00007974"/>
    </source>
</evidence>
<keyword evidence="14" id="KW-1185">Reference proteome</keyword>
<dbReference type="SUPFAM" id="SSF53955">
    <property type="entry name" value="Lysozyme-like"/>
    <property type="match status" value="1"/>
</dbReference>
<evidence type="ECO:0000313" key="13">
    <source>
        <dbReference type="EMBL" id="ARP86944.1"/>
    </source>
</evidence>
<feature type="domain" description="Mannosyl-glycoprotein endo-beta-N-acetylglucosamidase-like" evidence="12">
    <location>
        <begin position="164"/>
        <end position="325"/>
    </location>
</feature>
<dbReference type="Gene3D" id="2.10.70.40">
    <property type="entry name" value="peptidoglycan hydrolase"/>
    <property type="match status" value="1"/>
</dbReference>
<dbReference type="PRINTS" id="PR01002">
    <property type="entry name" value="FLGFLGJ"/>
</dbReference>
<dbReference type="AlphaFoldDB" id="A0A1W6Z174"/>
<comment type="subcellular location">
    <subcellularLocation>
        <location evidence="2">Periplasm</location>
    </subcellularLocation>
</comment>
<dbReference type="NCBIfam" id="TIGR02541">
    <property type="entry name" value="flagell_FlgJ"/>
    <property type="match status" value="1"/>
</dbReference>
<evidence type="ECO:0000256" key="5">
    <source>
        <dbReference type="ARBA" id="ARBA00013433"/>
    </source>
</evidence>
<dbReference type="GO" id="GO:0044780">
    <property type="term" value="P:bacterial-type flagellum assembly"/>
    <property type="evidence" value="ECO:0007669"/>
    <property type="project" value="InterPro"/>
</dbReference>
<comment type="function">
    <text evidence="1">Flagellum-specific muramidase which hydrolyzes the peptidoglycan layer to assemble the rod structure in the periplasmic space.</text>
</comment>
<gene>
    <name evidence="13" type="ORF">CAL13_12530</name>
</gene>
<evidence type="ECO:0000259" key="12">
    <source>
        <dbReference type="SMART" id="SM00047"/>
    </source>
</evidence>
<evidence type="ECO:0000256" key="1">
    <source>
        <dbReference type="ARBA" id="ARBA00002954"/>
    </source>
</evidence>
<dbReference type="InterPro" id="IPR023346">
    <property type="entry name" value="Lysozyme-like_dom_sf"/>
</dbReference>
<reference evidence="13 14" key="1">
    <citation type="submission" date="2017-05" db="EMBL/GenBank/DDBJ databases">
        <title>Complete and WGS of Bordetella genogroups.</title>
        <authorList>
            <person name="Spilker T."/>
            <person name="LiPuma J."/>
        </authorList>
    </citation>
    <scope>NUCLEOTIDE SEQUENCE [LARGE SCALE GENOMIC DNA]</scope>
    <source>
        <strain evidence="13 14">AU17164</strain>
    </source>
</reference>
<accession>A0A1W6Z174</accession>
<dbReference type="Pfam" id="PF10135">
    <property type="entry name" value="Rod-binding"/>
    <property type="match status" value="1"/>
</dbReference>
<dbReference type="GO" id="GO:0042597">
    <property type="term" value="C:periplasmic space"/>
    <property type="evidence" value="ECO:0007669"/>
    <property type="project" value="UniProtKB-SubCell"/>
</dbReference>
<dbReference type="GO" id="GO:0004040">
    <property type="term" value="F:amidase activity"/>
    <property type="evidence" value="ECO:0007669"/>
    <property type="project" value="InterPro"/>
</dbReference>
<organism evidence="13 14">
    <name type="scientific">Bordetella genomosp. 9</name>
    <dbReference type="NCBI Taxonomy" id="1416803"/>
    <lineage>
        <taxon>Bacteria</taxon>
        <taxon>Pseudomonadati</taxon>
        <taxon>Pseudomonadota</taxon>
        <taxon>Betaproteobacteria</taxon>
        <taxon>Burkholderiales</taxon>
        <taxon>Alcaligenaceae</taxon>
        <taxon>Bordetella</taxon>
    </lineage>
</organism>
<dbReference type="PANTHER" id="PTHR33308:SF9">
    <property type="entry name" value="PEPTIDOGLYCAN HYDROLASE FLGJ"/>
    <property type="match status" value="1"/>
</dbReference>
<proteinExistence type="inferred from homology"/>
<dbReference type="Proteomes" id="UP000194139">
    <property type="component" value="Chromosome"/>
</dbReference>
<dbReference type="InterPro" id="IPR002901">
    <property type="entry name" value="MGlyc_endo_b_GlcNAc-like_dom"/>
</dbReference>
<protein>
    <recommendedName>
        <fullName evidence="5">Peptidoglycan hydrolase FlgJ</fullName>
    </recommendedName>
    <alternativeName>
        <fullName evidence="10">Muramidase FlgJ</fullName>
    </alternativeName>
</protein>
<dbReference type="GO" id="GO:0016798">
    <property type="term" value="F:hydrolase activity, acting on glycosyl bonds"/>
    <property type="evidence" value="ECO:0007669"/>
    <property type="project" value="UniProtKB-KW"/>
</dbReference>
<keyword evidence="9" id="KW-0961">Cell wall biogenesis/degradation</keyword>
<comment type="similarity">
    <text evidence="4">In the C-terminal section; belongs to the glycosyl hydrolase 73 family.</text>
</comment>